<evidence type="ECO:0000256" key="1">
    <source>
        <dbReference type="SAM" id="Phobius"/>
    </source>
</evidence>
<comment type="caution">
    <text evidence="2">The sequence shown here is derived from an EMBL/GenBank/DDBJ whole genome shotgun (WGS) entry which is preliminary data.</text>
</comment>
<proteinExistence type="predicted"/>
<evidence type="ECO:0000313" key="3">
    <source>
        <dbReference type="Proteomes" id="UP001596523"/>
    </source>
</evidence>
<reference evidence="3" key="1">
    <citation type="journal article" date="2019" name="Int. J. Syst. Evol. Microbiol.">
        <title>The Global Catalogue of Microorganisms (GCM) 10K type strain sequencing project: providing services to taxonomists for standard genome sequencing and annotation.</title>
        <authorList>
            <consortium name="The Broad Institute Genomics Platform"/>
            <consortium name="The Broad Institute Genome Sequencing Center for Infectious Disease"/>
            <person name="Wu L."/>
            <person name="Ma J."/>
        </authorList>
    </citation>
    <scope>NUCLEOTIDE SEQUENCE [LARGE SCALE GENOMIC DNA]</scope>
    <source>
        <strain evidence="3">SYNS20</strain>
    </source>
</reference>
<keyword evidence="1" id="KW-0812">Transmembrane</keyword>
<feature type="transmembrane region" description="Helical" evidence="1">
    <location>
        <begin position="6"/>
        <end position="33"/>
    </location>
</feature>
<keyword evidence="1" id="KW-0472">Membrane</keyword>
<sequence length="68" mass="7040">MIAIAVLAVITFGVGDVVAVGLALVSVLVLLAGRQRARHQVRRHLASLASVNVGSPAARPTDTQEQQA</sequence>
<dbReference type="RefSeq" id="WP_381841341.1">
    <property type="nucleotide sequence ID" value="NZ_JBHTCF010000036.1"/>
</dbReference>
<accession>A0ABW2JX67</accession>
<evidence type="ECO:0000313" key="2">
    <source>
        <dbReference type="EMBL" id="MFC7310573.1"/>
    </source>
</evidence>
<protein>
    <submittedName>
        <fullName evidence="2">Uncharacterized protein</fullName>
    </submittedName>
</protein>
<keyword evidence="3" id="KW-1185">Reference proteome</keyword>
<dbReference type="EMBL" id="JBHTCF010000036">
    <property type="protein sequence ID" value="MFC7310573.1"/>
    <property type="molecule type" value="Genomic_DNA"/>
</dbReference>
<name>A0ABW2JX67_9ACTN</name>
<organism evidence="2 3">
    <name type="scientific">Streptomyces monticola</name>
    <dbReference type="NCBI Taxonomy" id="2666263"/>
    <lineage>
        <taxon>Bacteria</taxon>
        <taxon>Bacillati</taxon>
        <taxon>Actinomycetota</taxon>
        <taxon>Actinomycetes</taxon>
        <taxon>Kitasatosporales</taxon>
        <taxon>Streptomycetaceae</taxon>
        <taxon>Streptomyces</taxon>
    </lineage>
</organism>
<gene>
    <name evidence="2" type="ORF">ACFQVC_40970</name>
</gene>
<keyword evidence="1" id="KW-1133">Transmembrane helix</keyword>
<dbReference type="Proteomes" id="UP001596523">
    <property type="component" value="Unassembled WGS sequence"/>
</dbReference>